<dbReference type="Proteomes" id="UP000294862">
    <property type="component" value="Unassembled WGS sequence"/>
</dbReference>
<keyword evidence="3" id="KW-0902">Two-component regulatory system</keyword>
<dbReference type="GO" id="GO:0016020">
    <property type="term" value="C:membrane"/>
    <property type="evidence" value="ECO:0007669"/>
    <property type="project" value="InterPro"/>
</dbReference>
<gene>
    <name evidence="6" type="ORF">EV148_108121</name>
</gene>
<dbReference type="SUPFAM" id="SSF63829">
    <property type="entry name" value="Calcium-dependent phosphotriesterase"/>
    <property type="match status" value="2"/>
</dbReference>
<dbReference type="InterPro" id="IPR011712">
    <property type="entry name" value="Sig_transdc_His_kin_sub3_dim/P"/>
</dbReference>
<dbReference type="InterPro" id="IPR011110">
    <property type="entry name" value="Reg_prop"/>
</dbReference>
<evidence type="ECO:0000256" key="1">
    <source>
        <dbReference type="ARBA" id="ARBA00022679"/>
    </source>
</evidence>
<evidence type="ECO:0000313" key="6">
    <source>
        <dbReference type="EMBL" id="TCO38283.1"/>
    </source>
</evidence>
<evidence type="ECO:0000256" key="2">
    <source>
        <dbReference type="ARBA" id="ARBA00022777"/>
    </source>
</evidence>
<dbReference type="InterPro" id="IPR036890">
    <property type="entry name" value="HATPase_C_sf"/>
</dbReference>
<evidence type="ECO:0000256" key="3">
    <source>
        <dbReference type="ARBA" id="ARBA00023012"/>
    </source>
</evidence>
<feature type="signal peptide" evidence="4">
    <location>
        <begin position="1"/>
        <end position="38"/>
    </location>
</feature>
<feature type="chain" id="PRO_5020573020" evidence="4">
    <location>
        <begin position="39"/>
        <end position="1025"/>
    </location>
</feature>
<keyword evidence="2" id="KW-0418">Kinase</keyword>
<keyword evidence="7" id="KW-1185">Reference proteome</keyword>
<dbReference type="Gene3D" id="1.20.5.1930">
    <property type="match status" value="1"/>
</dbReference>
<reference evidence="6 7" key="1">
    <citation type="journal article" date="2015" name="Stand. Genomic Sci.">
        <title>Genomic Encyclopedia of Bacterial and Archaeal Type Strains, Phase III: the genomes of soil and plant-associated and newly described type strains.</title>
        <authorList>
            <person name="Whitman W.B."/>
            <person name="Woyke T."/>
            <person name="Klenk H.P."/>
            <person name="Zhou Y."/>
            <person name="Lilburn T.G."/>
            <person name="Beck B.J."/>
            <person name="De Vos P."/>
            <person name="Vandamme P."/>
            <person name="Eisen J.A."/>
            <person name="Garrity G."/>
            <person name="Hugenholtz P."/>
            <person name="Kyrpides N.C."/>
        </authorList>
    </citation>
    <scope>NUCLEOTIDE SEQUENCE [LARGE SCALE GENOMIC DNA]</scope>
    <source>
        <strain evidence="6 7">A3</strain>
    </source>
</reference>
<keyword evidence="1" id="KW-0808">Transferase</keyword>
<sequence length="1025" mass="112105">MDRTRGRRFRGRERACRAASLVVMLAVAQLTPSSNAWALDPERLLSQYGHVAWRLRDGELPAPAYPIAQTRDGYLWIGTQAGVLRFDGVRFTPLDRLSTTPLPAKFITALHGVRDGSLWIASTQGLSHWHGNVLTTIPGMGAPSSLLEDRSGTIWATIEGNRDGSRHLSLCSVEADSARCFAREDGIVFSHGEVGAGSLYEDAAGAFWFATEWSVARWRKGTQAQVLPVPAKIEAATPGRIVFAMAGGTPWVGVDARGQGLGLQRVEGDAVKPVEVPLRGSEVSVQALFADRAGVLWVGTLDDGIYRIRGDKVDHIRAVDGLSSDCIYWFFEDAAGDLWVSTSEGVDRFRDLPVSTFSKREGRSSDEADSVLATRDGRVWAGSSNALDILDHGVFTSYKAGAGLPGHQVTSMLEDHVGQVWIGIDAGLTVFDDGRFTPVNAADGQPMGPIASLAEDRQGNVWARFQKKLVRIRDRRVQEEFAVGAATLTADRIAGVWAASADGALAHFHDGTVDRFTLARKAHRMRQAVTSGSGALLFATDAGVFGWHDGRQRVLGAQNGLPCEFSTELAFDDAGDLWVFTECGLLRIAAADLDRWWADGSTVVTPRVLDALDGVRVGRPAFRALSLAPDGRLWLGNSVNLQMLDPAELRRTPAPAMQVLIENTGADRRDFGSGLDIALPPNPREVRIDYTAAGLGVPQRARFRYRLEGRDDDWNEAGARRQAFYSDLPPATYRFRVAASSDGVSWTEAEPLSLRVDATWHQMPQVRLLGVLAGMAILAALYRMRVRRVATALKARFDERLAERTRLARELHDTLLQTIQSSKMVADDALDHVDDKERMAHAMGRLSEWLGAAVREGREALHTLRASTTQTNDLAASLRRAADECCARAGMQLRFEVLGAPREMHPIVRDEIYRIGYEAIRNACAHSRGTQLDVGLAYPGDLRIVVRDDGIGFDPVSRPGHFGVEGMRERAARIGAQLRIERAAAVGTEVTLVVPAAAAYRGSGARPRGLRGRWRRLRGRDARHE</sequence>
<dbReference type="AlphaFoldDB" id="A0A4R2I2G1"/>
<keyword evidence="4" id="KW-0732">Signal</keyword>
<dbReference type="SMART" id="SM00387">
    <property type="entry name" value="HATPase_c"/>
    <property type="match status" value="1"/>
</dbReference>
<dbReference type="InterPro" id="IPR011123">
    <property type="entry name" value="Y_Y_Y"/>
</dbReference>
<organism evidence="6 7">
    <name type="scientific">Dokdonella fugitiva</name>
    <dbReference type="NCBI Taxonomy" id="328517"/>
    <lineage>
        <taxon>Bacteria</taxon>
        <taxon>Pseudomonadati</taxon>
        <taxon>Pseudomonadota</taxon>
        <taxon>Gammaproteobacteria</taxon>
        <taxon>Lysobacterales</taxon>
        <taxon>Rhodanobacteraceae</taxon>
        <taxon>Dokdonella</taxon>
    </lineage>
</organism>
<dbReference type="SUPFAM" id="SSF55874">
    <property type="entry name" value="ATPase domain of HSP90 chaperone/DNA topoisomerase II/histidine kinase"/>
    <property type="match status" value="1"/>
</dbReference>
<dbReference type="Pfam" id="PF07494">
    <property type="entry name" value="Reg_prop"/>
    <property type="match status" value="1"/>
</dbReference>
<protein>
    <submittedName>
        <fullName evidence="6">Two component regulator with propeller domain</fullName>
    </submittedName>
</protein>
<dbReference type="CDD" id="cd16917">
    <property type="entry name" value="HATPase_UhpB-NarQ-NarX-like"/>
    <property type="match status" value="1"/>
</dbReference>
<dbReference type="Pfam" id="PF07730">
    <property type="entry name" value="HisKA_3"/>
    <property type="match status" value="1"/>
</dbReference>
<accession>A0A4R2I2G1</accession>
<dbReference type="EMBL" id="SLWQ01000008">
    <property type="protein sequence ID" value="TCO38283.1"/>
    <property type="molecule type" value="Genomic_DNA"/>
</dbReference>
<dbReference type="GO" id="GO:0046983">
    <property type="term" value="F:protein dimerization activity"/>
    <property type="evidence" value="ECO:0007669"/>
    <property type="project" value="InterPro"/>
</dbReference>
<dbReference type="InterPro" id="IPR003594">
    <property type="entry name" value="HATPase_dom"/>
</dbReference>
<dbReference type="InterPro" id="IPR013783">
    <property type="entry name" value="Ig-like_fold"/>
</dbReference>
<name>A0A4R2I2G1_9GAMM</name>
<evidence type="ECO:0000259" key="5">
    <source>
        <dbReference type="SMART" id="SM00387"/>
    </source>
</evidence>
<comment type="caution">
    <text evidence="6">The sequence shown here is derived from an EMBL/GenBank/DDBJ whole genome shotgun (WGS) entry which is preliminary data.</text>
</comment>
<dbReference type="Gene3D" id="3.30.565.10">
    <property type="entry name" value="Histidine kinase-like ATPase, C-terminal domain"/>
    <property type="match status" value="1"/>
</dbReference>
<dbReference type="PANTHER" id="PTHR24421:SF62">
    <property type="entry name" value="SENSORY TRANSDUCTION HISTIDINE KINASE"/>
    <property type="match status" value="1"/>
</dbReference>
<dbReference type="InterPro" id="IPR050482">
    <property type="entry name" value="Sensor_HK_TwoCompSys"/>
</dbReference>
<feature type="domain" description="Histidine kinase/HSP90-like ATPase" evidence="5">
    <location>
        <begin position="907"/>
        <end position="998"/>
    </location>
</feature>
<dbReference type="InterPro" id="IPR015943">
    <property type="entry name" value="WD40/YVTN_repeat-like_dom_sf"/>
</dbReference>
<dbReference type="PANTHER" id="PTHR24421">
    <property type="entry name" value="NITRATE/NITRITE SENSOR PROTEIN NARX-RELATED"/>
    <property type="match status" value="1"/>
</dbReference>
<dbReference type="Pfam" id="PF07495">
    <property type="entry name" value="Y_Y_Y"/>
    <property type="match status" value="1"/>
</dbReference>
<dbReference type="Gene3D" id="2.60.40.10">
    <property type="entry name" value="Immunoglobulins"/>
    <property type="match status" value="1"/>
</dbReference>
<dbReference type="Pfam" id="PF02518">
    <property type="entry name" value="HATPase_c"/>
    <property type="match status" value="1"/>
</dbReference>
<dbReference type="GO" id="GO:0000155">
    <property type="term" value="F:phosphorelay sensor kinase activity"/>
    <property type="evidence" value="ECO:0007669"/>
    <property type="project" value="InterPro"/>
</dbReference>
<evidence type="ECO:0000256" key="4">
    <source>
        <dbReference type="SAM" id="SignalP"/>
    </source>
</evidence>
<evidence type="ECO:0000313" key="7">
    <source>
        <dbReference type="Proteomes" id="UP000294862"/>
    </source>
</evidence>
<dbReference type="Gene3D" id="2.130.10.10">
    <property type="entry name" value="YVTN repeat-like/Quinoprotein amine dehydrogenase"/>
    <property type="match status" value="4"/>
</dbReference>
<proteinExistence type="predicted"/>